<comment type="caution">
    <text evidence="2">The sequence shown here is derived from an EMBL/GenBank/DDBJ whole genome shotgun (WGS) entry which is preliminary data.</text>
</comment>
<accession>A0A941GUM2</accession>
<dbReference type="PANTHER" id="PTHR42828:SF3">
    <property type="entry name" value="THREONYLCARBAMOYL-AMP SYNTHASE"/>
    <property type="match status" value="1"/>
</dbReference>
<organism evidence="2 3">
    <name type="scientific">Gomphosphaeria aponina SAG 52.96 = DSM 107014</name>
    <dbReference type="NCBI Taxonomy" id="1521640"/>
    <lineage>
        <taxon>Bacteria</taxon>
        <taxon>Bacillati</taxon>
        <taxon>Cyanobacteriota</taxon>
        <taxon>Cyanophyceae</taxon>
        <taxon>Oscillatoriophycideae</taxon>
        <taxon>Chroococcales</taxon>
        <taxon>Gomphosphaeriaceae</taxon>
        <taxon>Gomphosphaeria</taxon>
    </lineage>
</organism>
<dbReference type="InterPro" id="IPR017945">
    <property type="entry name" value="DHBP_synth_RibB-like_a/b_dom"/>
</dbReference>
<dbReference type="InterPro" id="IPR052532">
    <property type="entry name" value="SUA5_domain"/>
</dbReference>
<evidence type="ECO:0000313" key="3">
    <source>
        <dbReference type="Proteomes" id="UP000767446"/>
    </source>
</evidence>
<dbReference type="EMBL" id="JADQBC010000084">
    <property type="protein sequence ID" value="MBR8828722.1"/>
    <property type="molecule type" value="Genomic_DNA"/>
</dbReference>
<protein>
    <submittedName>
        <fullName evidence="2">Threonylcarbamoyl-AMP synthase</fullName>
    </submittedName>
</protein>
<dbReference type="AlphaFoldDB" id="A0A941GUM2"/>
<dbReference type="PANTHER" id="PTHR42828">
    <property type="entry name" value="DHBP SYNTHASE RIBB-LIKE ALPHA/BETA DOMAIN-CONTAINING PROTEIN"/>
    <property type="match status" value="1"/>
</dbReference>
<reference evidence="2" key="1">
    <citation type="submission" date="2021-02" db="EMBL/GenBank/DDBJ databases">
        <title>Metagenome analyses of Stigonema ocellatum DSM 106950, Chlorogloea purpurea SAG 13.99 and Gomphosphaeria aponina DSM 107014.</title>
        <authorList>
            <person name="Marter P."/>
            <person name="Huang S."/>
        </authorList>
    </citation>
    <scope>NUCLEOTIDE SEQUENCE</scope>
    <source>
        <strain evidence="2">JP213</strain>
    </source>
</reference>
<dbReference type="NCBIfam" id="TIGR00057">
    <property type="entry name" value="L-threonylcarbamoyladenylate synthase"/>
    <property type="match status" value="1"/>
</dbReference>
<dbReference type="Pfam" id="PF01300">
    <property type="entry name" value="Sua5_yciO_yrdC"/>
    <property type="match status" value="1"/>
</dbReference>
<gene>
    <name evidence="2" type="ORF">DSM107014_12620</name>
</gene>
<dbReference type="Gene3D" id="3.90.870.10">
    <property type="entry name" value="DHBP synthase"/>
    <property type="match status" value="1"/>
</dbReference>
<sequence>MAILYDLHPETPQKHSIEKIINALKKGAVMLYPTDTVYAIGCDLNVKSAVERVRQIKQLSNDKPLTFLCSSLSNIAAYAWVTDEAYRIMKRLIPGPYTFLLPATKLVPKLVMNPKRKTTGIRVPDNPVCQALLQTLGNPIISTSAHVADDEEGFQGWERAKLFDELDKLVDIIIDTGLDPGFEVSTILDFTNEQPAVVRQGLGWEEVQNWIAFTR</sequence>
<dbReference type="Proteomes" id="UP000767446">
    <property type="component" value="Unassembled WGS sequence"/>
</dbReference>
<evidence type="ECO:0000259" key="1">
    <source>
        <dbReference type="PROSITE" id="PS51163"/>
    </source>
</evidence>
<feature type="domain" description="YrdC-like" evidence="1">
    <location>
        <begin position="14"/>
        <end position="203"/>
    </location>
</feature>
<dbReference type="SUPFAM" id="SSF55821">
    <property type="entry name" value="YrdC/RibB"/>
    <property type="match status" value="1"/>
</dbReference>
<dbReference type="GO" id="GO:0003725">
    <property type="term" value="F:double-stranded RNA binding"/>
    <property type="evidence" value="ECO:0007669"/>
    <property type="project" value="InterPro"/>
</dbReference>
<evidence type="ECO:0000313" key="2">
    <source>
        <dbReference type="EMBL" id="MBR8828722.1"/>
    </source>
</evidence>
<name>A0A941GUM2_9CHRO</name>
<proteinExistence type="predicted"/>
<dbReference type="PROSITE" id="PS51163">
    <property type="entry name" value="YRDC"/>
    <property type="match status" value="1"/>
</dbReference>
<dbReference type="InterPro" id="IPR006070">
    <property type="entry name" value="Sua5-like_dom"/>
</dbReference>